<dbReference type="OrthoDB" id="5599613at2759"/>
<reference evidence="1" key="1">
    <citation type="journal article" date="2019" name="Environ. Microbiol.">
        <title>Fungal ecological strategies reflected in gene transcription - a case study of two litter decomposers.</title>
        <authorList>
            <person name="Barbi F."/>
            <person name="Kohler A."/>
            <person name="Barry K."/>
            <person name="Baskaran P."/>
            <person name="Daum C."/>
            <person name="Fauchery L."/>
            <person name="Ihrmark K."/>
            <person name="Kuo A."/>
            <person name="LaButti K."/>
            <person name="Lipzen A."/>
            <person name="Morin E."/>
            <person name="Grigoriev I.V."/>
            <person name="Henrissat B."/>
            <person name="Lindahl B."/>
            <person name="Martin F."/>
        </authorList>
    </citation>
    <scope>NUCLEOTIDE SEQUENCE</scope>
    <source>
        <strain evidence="1">JB14</strain>
    </source>
</reference>
<dbReference type="AlphaFoldDB" id="A0A6A4IGE1"/>
<name>A0A6A4IGE1_9AGAR</name>
<accession>A0A6A4IGE1</accession>
<sequence>MTKMMAPQTRQRSTWMTATANVSLATKGRKLSIYLTEIVKIVKLKSSIELAFLLWKDDASPDDDVAMNAEPALDFGDYRQQPVLRMLYEAFNSADEVRSINLLHSGLLNTVNLEDFGGVINYLCYLALSPAYGDLGSAAFKALLNVWTTSRNRTPGVTLKSVLTAVSGLGARSELLKLNRGKLPTLDHQRRESLVFRLLKLTGVSARLLIPDEMPEILLVLLAIALDSSTSVAIQQEIAIVLNAIFQSIADPNVVAEIEPVICTKIVSFISKIDVANIAYIVNVLAGGPGRGTRVARWVARCVLLGKTRVTEAEYCHTPSIDSLSAILIQGAKTSCQAFQDKKGTDYIAMGYYTQILAIALTDIPNYMPQEIAAAAAFKAENSVQNSPSKEKFETPLQHLHSCIIFLHRKITDHGSNIERSRTKAALLTLAMRLHFQLTAGSRKPSNIQAYLIKKEKGN</sequence>
<keyword evidence="2" id="KW-1185">Reference proteome</keyword>
<protein>
    <submittedName>
        <fullName evidence="1">Uncharacterized protein</fullName>
    </submittedName>
</protein>
<evidence type="ECO:0000313" key="2">
    <source>
        <dbReference type="Proteomes" id="UP000799118"/>
    </source>
</evidence>
<proteinExistence type="predicted"/>
<evidence type="ECO:0000313" key="1">
    <source>
        <dbReference type="EMBL" id="KAE9411422.1"/>
    </source>
</evidence>
<dbReference type="Proteomes" id="UP000799118">
    <property type="component" value="Unassembled WGS sequence"/>
</dbReference>
<dbReference type="EMBL" id="ML769383">
    <property type="protein sequence ID" value="KAE9411422.1"/>
    <property type="molecule type" value="Genomic_DNA"/>
</dbReference>
<gene>
    <name evidence="1" type="ORF">BT96DRAFT_11728</name>
</gene>
<organism evidence="1 2">
    <name type="scientific">Gymnopus androsaceus JB14</name>
    <dbReference type="NCBI Taxonomy" id="1447944"/>
    <lineage>
        <taxon>Eukaryota</taxon>
        <taxon>Fungi</taxon>
        <taxon>Dikarya</taxon>
        <taxon>Basidiomycota</taxon>
        <taxon>Agaricomycotina</taxon>
        <taxon>Agaricomycetes</taxon>
        <taxon>Agaricomycetidae</taxon>
        <taxon>Agaricales</taxon>
        <taxon>Marasmiineae</taxon>
        <taxon>Omphalotaceae</taxon>
        <taxon>Gymnopus</taxon>
    </lineage>
</organism>